<comment type="similarity">
    <text evidence="1 5">Belongs to the N(4)/N(6)-methyltransferase family.</text>
</comment>
<dbReference type="InterPro" id="IPR002941">
    <property type="entry name" value="DNA_methylase_N4/N6"/>
</dbReference>
<gene>
    <name evidence="7" type="ORF">SAMN05660649_04328</name>
</gene>
<dbReference type="STRING" id="341036.SAMN05660649_04328"/>
<evidence type="ECO:0000256" key="1">
    <source>
        <dbReference type="ARBA" id="ARBA00006594"/>
    </source>
</evidence>
<evidence type="ECO:0000256" key="5">
    <source>
        <dbReference type="RuleBase" id="RU362026"/>
    </source>
</evidence>
<evidence type="ECO:0000259" key="6">
    <source>
        <dbReference type="Pfam" id="PF01555"/>
    </source>
</evidence>
<dbReference type="Gene3D" id="3.40.50.150">
    <property type="entry name" value="Vaccinia Virus protein VP39"/>
    <property type="match status" value="1"/>
</dbReference>
<dbReference type="EMBL" id="FOOX01000020">
    <property type="protein sequence ID" value="SFH22329.1"/>
    <property type="molecule type" value="Genomic_DNA"/>
</dbReference>
<evidence type="ECO:0000256" key="4">
    <source>
        <dbReference type="ARBA" id="ARBA00022747"/>
    </source>
</evidence>
<keyword evidence="2 7" id="KW-0489">Methyltransferase</keyword>
<protein>
    <recommendedName>
        <fullName evidence="5">Methyltransferase</fullName>
        <ecNumber evidence="5">2.1.1.-</ecNumber>
    </recommendedName>
</protein>
<dbReference type="InterPro" id="IPR001091">
    <property type="entry name" value="RM_Methyltransferase"/>
</dbReference>
<dbReference type="InterPro" id="IPR029063">
    <property type="entry name" value="SAM-dependent_MTases_sf"/>
</dbReference>
<dbReference type="PROSITE" id="PS00092">
    <property type="entry name" value="N6_MTASE"/>
    <property type="match status" value="1"/>
</dbReference>
<dbReference type="Pfam" id="PF01555">
    <property type="entry name" value="N6_N4_Mtase"/>
    <property type="match status" value="1"/>
</dbReference>
<dbReference type="Proteomes" id="UP000199337">
    <property type="component" value="Unassembled WGS sequence"/>
</dbReference>
<dbReference type="AlphaFoldDB" id="A0A1I2YAD7"/>
<organism evidence="7 8">
    <name type="scientific">Desulfotruncus arcticus DSM 17038</name>
    <dbReference type="NCBI Taxonomy" id="1121424"/>
    <lineage>
        <taxon>Bacteria</taxon>
        <taxon>Bacillati</taxon>
        <taxon>Bacillota</taxon>
        <taxon>Clostridia</taxon>
        <taxon>Eubacteriales</taxon>
        <taxon>Desulfallaceae</taxon>
        <taxon>Desulfotruncus</taxon>
    </lineage>
</organism>
<proteinExistence type="inferred from homology"/>
<dbReference type="EC" id="2.1.1.-" evidence="5"/>
<dbReference type="OrthoDB" id="9773571at2"/>
<accession>A0A1I2YAD7</accession>
<evidence type="ECO:0000256" key="2">
    <source>
        <dbReference type="ARBA" id="ARBA00022603"/>
    </source>
</evidence>
<dbReference type="RefSeq" id="WP_092474271.1">
    <property type="nucleotide sequence ID" value="NZ_FOOX01000020.1"/>
</dbReference>
<evidence type="ECO:0000313" key="8">
    <source>
        <dbReference type="Proteomes" id="UP000199337"/>
    </source>
</evidence>
<dbReference type="GO" id="GO:0003677">
    <property type="term" value="F:DNA binding"/>
    <property type="evidence" value="ECO:0007669"/>
    <property type="project" value="InterPro"/>
</dbReference>
<feature type="domain" description="DNA methylase N-4/N-6" evidence="6">
    <location>
        <begin position="25"/>
        <end position="365"/>
    </location>
</feature>
<dbReference type="SUPFAM" id="SSF53335">
    <property type="entry name" value="S-adenosyl-L-methionine-dependent methyltransferases"/>
    <property type="match status" value="1"/>
</dbReference>
<dbReference type="GO" id="GO:0032259">
    <property type="term" value="P:methylation"/>
    <property type="evidence" value="ECO:0007669"/>
    <property type="project" value="UniProtKB-KW"/>
</dbReference>
<sequence>MQQFINVVTLGDSYDVLKELPELSIDSVVTDPPYGLSKEPDIREVLTHWMNDQEYRHPGKGFMGKEWDSFVPSPSLWREVYRVLKPGGHILCFAGTRTQDLMTTALRLAGFEIRDVIEWLYVKGFPKSMNVSKQFDRQAGAEREVIGTQKAGIGSGKTYAFQDENSQAVKEVPIKLPTTDLAKQWDGWGTALKPAHEPILLARKPLEKTVCNNVETYGTGGLNIDGCKIGEMGRFPANCVTIDPDQWYAPYFNVTSRELSKKASKNDRNTDWQGNVISLEEKCGGSMCGSADGSLTGGKIPKYRNNHPTVKPRDLMAWLCRLITPPGGIVLDPFGGSGSTAVAAKREGFNFIVIEKDPDYFEIAKSRVA</sequence>
<keyword evidence="4" id="KW-0680">Restriction system</keyword>
<dbReference type="PRINTS" id="PR00508">
    <property type="entry name" value="S21N4MTFRASE"/>
</dbReference>
<reference evidence="8" key="1">
    <citation type="submission" date="2016-10" db="EMBL/GenBank/DDBJ databases">
        <authorList>
            <person name="Varghese N."/>
            <person name="Submissions S."/>
        </authorList>
    </citation>
    <scope>NUCLEOTIDE SEQUENCE [LARGE SCALE GENOMIC DNA]</scope>
    <source>
        <strain evidence="8">DSM 17038</strain>
    </source>
</reference>
<dbReference type="GO" id="GO:0009307">
    <property type="term" value="P:DNA restriction-modification system"/>
    <property type="evidence" value="ECO:0007669"/>
    <property type="project" value="UniProtKB-KW"/>
</dbReference>
<keyword evidence="3 7" id="KW-0808">Transferase</keyword>
<keyword evidence="8" id="KW-1185">Reference proteome</keyword>
<dbReference type="GO" id="GO:0008170">
    <property type="term" value="F:N-methyltransferase activity"/>
    <property type="evidence" value="ECO:0007669"/>
    <property type="project" value="InterPro"/>
</dbReference>
<evidence type="ECO:0000256" key="3">
    <source>
        <dbReference type="ARBA" id="ARBA00022679"/>
    </source>
</evidence>
<name>A0A1I2YAD7_9FIRM</name>
<dbReference type="InterPro" id="IPR002052">
    <property type="entry name" value="DNA_methylase_N6_adenine_CS"/>
</dbReference>
<evidence type="ECO:0000313" key="7">
    <source>
        <dbReference type="EMBL" id="SFH22329.1"/>
    </source>
</evidence>